<dbReference type="Proteomes" id="UP001054889">
    <property type="component" value="Unassembled WGS sequence"/>
</dbReference>
<gene>
    <name evidence="2" type="primary">gb10056</name>
    <name evidence="2" type="ORF">PR202_gb10056</name>
</gene>
<accession>A0AAV5EIZ3</accession>
<feature type="region of interest" description="Disordered" evidence="1">
    <location>
        <begin position="1"/>
        <end position="198"/>
    </location>
</feature>
<dbReference type="AlphaFoldDB" id="A0AAV5EIZ3"/>
<sequence>MGQSLEHPSIGSFFHERLADEEEGARRRRPAQLRPLRPAAPTTHPWPLPSRPSPSEDLQAAHRPGAWAGSVDPGPVELPAHPRSEVEARRQARPELDGRGKEAPAGEEAPGGGAEKIRSSTGEAAVRRGTEEARGGGGASGRRGGEGARGRGGSGAAASGRGKGGGAGLHQGEGRRRAGRQQGEGRRRRCRAPEGEPR</sequence>
<proteinExistence type="predicted"/>
<evidence type="ECO:0000313" key="2">
    <source>
        <dbReference type="EMBL" id="GJN22491.1"/>
    </source>
</evidence>
<evidence type="ECO:0000256" key="1">
    <source>
        <dbReference type="SAM" id="MobiDB-lite"/>
    </source>
</evidence>
<dbReference type="EMBL" id="BQKI01000075">
    <property type="protein sequence ID" value="GJN22491.1"/>
    <property type="molecule type" value="Genomic_DNA"/>
</dbReference>
<feature type="compositionally biased region" description="Gly residues" evidence="1">
    <location>
        <begin position="150"/>
        <end position="171"/>
    </location>
</feature>
<feature type="compositionally biased region" description="Basic and acidic residues" evidence="1">
    <location>
        <begin position="125"/>
        <end position="134"/>
    </location>
</feature>
<feature type="compositionally biased region" description="Basic and acidic residues" evidence="1">
    <location>
        <begin position="80"/>
        <end position="104"/>
    </location>
</feature>
<organism evidence="2 3">
    <name type="scientific">Eleusine coracana subsp. coracana</name>
    <dbReference type="NCBI Taxonomy" id="191504"/>
    <lineage>
        <taxon>Eukaryota</taxon>
        <taxon>Viridiplantae</taxon>
        <taxon>Streptophyta</taxon>
        <taxon>Embryophyta</taxon>
        <taxon>Tracheophyta</taxon>
        <taxon>Spermatophyta</taxon>
        <taxon>Magnoliopsida</taxon>
        <taxon>Liliopsida</taxon>
        <taxon>Poales</taxon>
        <taxon>Poaceae</taxon>
        <taxon>PACMAD clade</taxon>
        <taxon>Chloridoideae</taxon>
        <taxon>Cynodonteae</taxon>
        <taxon>Eleusininae</taxon>
        <taxon>Eleusine</taxon>
    </lineage>
</organism>
<evidence type="ECO:0000313" key="3">
    <source>
        <dbReference type="Proteomes" id="UP001054889"/>
    </source>
</evidence>
<protein>
    <submittedName>
        <fullName evidence="2">Uncharacterized protein</fullName>
    </submittedName>
</protein>
<reference evidence="2" key="1">
    <citation type="journal article" date="2018" name="DNA Res.">
        <title>Multiple hybrid de novo genome assembly of finger millet, an orphan allotetraploid crop.</title>
        <authorList>
            <person name="Hatakeyama M."/>
            <person name="Aluri S."/>
            <person name="Balachadran M.T."/>
            <person name="Sivarajan S.R."/>
            <person name="Patrignani A."/>
            <person name="Gruter S."/>
            <person name="Poveda L."/>
            <person name="Shimizu-Inatsugi R."/>
            <person name="Baeten J."/>
            <person name="Francoijs K.J."/>
            <person name="Nataraja K.N."/>
            <person name="Reddy Y.A.N."/>
            <person name="Phadnis S."/>
            <person name="Ravikumar R.L."/>
            <person name="Schlapbach R."/>
            <person name="Sreeman S.M."/>
            <person name="Shimizu K.K."/>
        </authorList>
    </citation>
    <scope>NUCLEOTIDE SEQUENCE</scope>
</reference>
<feature type="compositionally biased region" description="Low complexity" evidence="1">
    <location>
        <begin position="32"/>
        <end position="41"/>
    </location>
</feature>
<comment type="caution">
    <text evidence="2">The sequence shown here is derived from an EMBL/GenBank/DDBJ whole genome shotgun (WGS) entry which is preliminary data.</text>
</comment>
<reference evidence="2" key="2">
    <citation type="submission" date="2021-12" db="EMBL/GenBank/DDBJ databases">
        <title>Resequencing data analysis of finger millet.</title>
        <authorList>
            <person name="Hatakeyama M."/>
            <person name="Aluri S."/>
            <person name="Balachadran M.T."/>
            <person name="Sivarajan S.R."/>
            <person name="Poveda L."/>
            <person name="Shimizu-Inatsugi R."/>
            <person name="Schlapbach R."/>
            <person name="Sreeman S.M."/>
            <person name="Shimizu K.K."/>
        </authorList>
    </citation>
    <scope>NUCLEOTIDE SEQUENCE</scope>
</reference>
<keyword evidence="3" id="KW-1185">Reference proteome</keyword>
<name>A0AAV5EIZ3_ELECO</name>